<organism evidence="2">
    <name type="scientific">Spodoptera frugiperda</name>
    <name type="common">Fall armyworm</name>
    <dbReference type="NCBI Taxonomy" id="7108"/>
    <lineage>
        <taxon>Eukaryota</taxon>
        <taxon>Metazoa</taxon>
        <taxon>Ecdysozoa</taxon>
        <taxon>Arthropoda</taxon>
        <taxon>Hexapoda</taxon>
        <taxon>Insecta</taxon>
        <taxon>Pterygota</taxon>
        <taxon>Neoptera</taxon>
        <taxon>Endopterygota</taxon>
        <taxon>Lepidoptera</taxon>
        <taxon>Glossata</taxon>
        <taxon>Ditrysia</taxon>
        <taxon>Noctuoidea</taxon>
        <taxon>Noctuidae</taxon>
        <taxon>Amphipyrinae</taxon>
        <taxon>Spodoptera</taxon>
    </lineage>
</organism>
<protein>
    <submittedName>
        <fullName evidence="2">SFRICE_005863</fullName>
    </submittedName>
</protein>
<feature type="region of interest" description="Disordered" evidence="1">
    <location>
        <begin position="1"/>
        <end position="72"/>
    </location>
</feature>
<dbReference type="EMBL" id="ODYU01000005">
    <property type="protein sequence ID" value="SOQ34055.1"/>
    <property type="molecule type" value="Genomic_DNA"/>
</dbReference>
<feature type="compositionally biased region" description="Low complexity" evidence="1">
    <location>
        <begin position="25"/>
        <end position="35"/>
    </location>
</feature>
<accession>A0A2H1UZM8</accession>
<reference evidence="2" key="1">
    <citation type="submission" date="2016-07" db="EMBL/GenBank/DDBJ databases">
        <authorList>
            <person name="Bretaudeau A."/>
        </authorList>
    </citation>
    <scope>NUCLEOTIDE SEQUENCE</scope>
    <source>
        <strain evidence="2">Rice</strain>
        <tissue evidence="2">Whole body</tissue>
    </source>
</reference>
<evidence type="ECO:0000313" key="2">
    <source>
        <dbReference type="EMBL" id="SOQ34055.1"/>
    </source>
</evidence>
<gene>
    <name evidence="2" type="ORF">SFRICE_005863</name>
</gene>
<evidence type="ECO:0000256" key="1">
    <source>
        <dbReference type="SAM" id="MobiDB-lite"/>
    </source>
</evidence>
<dbReference type="AlphaFoldDB" id="A0A2H1UZM8"/>
<sequence length="72" mass="8253">MHVMYPEPASQYHSSQPQCPQPEYQPAASPAFQQPAKKRRLLSPTQTQHHNGIPHAQLDNSGYKVRTQHHEQ</sequence>
<name>A0A2H1UZM8_SPOFR</name>
<proteinExistence type="predicted"/>